<organism evidence="1">
    <name type="scientific">Aphanomyces stellatus</name>
    <dbReference type="NCBI Taxonomy" id="120398"/>
    <lineage>
        <taxon>Eukaryota</taxon>
        <taxon>Sar</taxon>
        <taxon>Stramenopiles</taxon>
        <taxon>Oomycota</taxon>
        <taxon>Saprolegniomycetes</taxon>
        <taxon>Saprolegniales</taxon>
        <taxon>Verrucalvaceae</taxon>
        <taxon>Aphanomyces</taxon>
    </lineage>
</organism>
<protein>
    <recommendedName>
        <fullName evidence="2">B30.2/SPRY domain-containing protein</fullName>
    </recommendedName>
</protein>
<dbReference type="EMBL" id="VJMH01001070">
    <property type="protein sequence ID" value="KAF0713332.1"/>
    <property type="molecule type" value="Genomic_DNA"/>
</dbReference>
<accession>A0A6A4ZLD8</accession>
<sequence length="241" mass="26941">AEVFRIPKATLLRVEGSYFHGLLVSDYWKPTGPDHTNSLALHSPTFDQILAFLETGALPLDGLSDEELVCVQESMDYLKLGSIAVAWDLAWSSQMYQRSVDDMVATKRRNYGSHFVTGNMPIAKSLVRVGRNNVGEAYVGLYQRDSFDNNKPNEGYTIQAERHGQGGIYRRTCFDGQVPSPFTTYPSFASDEVVGIQIKDREIHFEKNGVDLGVAFPLDETCYFLYPVAMVYRAGSFALVT</sequence>
<evidence type="ECO:0008006" key="2">
    <source>
        <dbReference type="Google" id="ProtNLM"/>
    </source>
</evidence>
<proteinExistence type="predicted"/>
<comment type="caution">
    <text evidence="1">The sequence shown here is derived from an EMBL/GenBank/DDBJ whole genome shotgun (WGS) entry which is preliminary data.</text>
</comment>
<gene>
    <name evidence="1" type="ORF">As57867_004384</name>
</gene>
<dbReference type="InterPro" id="IPR011333">
    <property type="entry name" value="SKP1/BTB/POZ_sf"/>
</dbReference>
<dbReference type="AlphaFoldDB" id="A0A6A4ZLD8"/>
<feature type="non-terminal residue" evidence="1">
    <location>
        <position position="1"/>
    </location>
</feature>
<dbReference type="Gene3D" id="2.60.120.920">
    <property type="match status" value="1"/>
</dbReference>
<evidence type="ECO:0000313" key="1">
    <source>
        <dbReference type="EMBL" id="KAF0713332.1"/>
    </source>
</evidence>
<name>A0A6A4ZLD8_9STRA</name>
<dbReference type="InterPro" id="IPR043136">
    <property type="entry name" value="B30.2/SPRY_sf"/>
</dbReference>
<dbReference type="OrthoDB" id="2414723at2759"/>
<dbReference type="SUPFAM" id="SSF54695">
    <property type="entry name" value="POZ domain"/>
    <property type="match status" value="1"/>
</dbReference>
<reference evidence="1" key="1">
    <citation type="submission" date="2019-06" db="EMBL/GenBank/DDBJ databases">
        <title>Genomics analysis of Aphanomyces spp. identifies a new class of oomycete effector associated with host adaptation.</title>
        <authorList>
            <person name="Gaulin E."/>
        </authorList>
    </citation>
    <scope>NUCLEOTIDE SEQUENCE</scope>
    <source>
        <strain evidence="1">CBS 578.67</strain>
    </source>
</reference>